<evidence type="ECO:0000313" key="4">
    <source>
        <dbReference type="Proteomes" id="UP000731907"/>
    </source>
</evidence>
<proteinExistence type="inferred from homology"/>
<dbReference type="SUPFAM" id="SSF56112">
    <property type="entry name" value="Protein kinase-like (PK-like)"/>
    <property type="match status" value="1"/>
</dbReference>
<evidence type="ECO:0000259" key="2">
    <source>
        <dbReference type="Pfam" id="PF01636"/>
    </source>
</evidence>
<name>A0ABS6J5U5_9RHOB</name>
<dbReference type="PANTHER" id="PTHR21064:SF6">
    <property type="entry name" value="AMINOGLYCOSIDE PHOSPHOTRANSFERASE DOMAIN-CONTAINING PROTEIN"/>
    <property type="match status" value="1"/>
</dbReference>
<accession>A0ABS6J5U5</accession>
<protein>
    <submittedName>
        <fullName evidence="3">Phosphotransferase</fullName>
    </submittedName>
</protein>
<dbReference type="InterPro" id="IPR050249">
    <property type="entry name" value="Pseudomonas-type_ThrB"/>
</dbReference>
<dbReference type="EMBL" id="JAAATX020000010">
    <property type="protein sequence ID" value="MBU9699143.1"/>
    <property type="molecule type" value="Genomic_DNA"/>
</dbReference>
<evidence type="ECO:0000313" key="3">
    <source>
        <dbReference type="EMBL" id="MBU9699143.1"/>
    </source>
</evidence>
<gene>
    <name evidence="3" type="ORF">GU927_014930</name>
</gene>
<dbReference type="RefSeq" id="WP_161763252.1">
    <property type="nucleotide sequence ID" value="NZ_JAAATX020000010.1"/>
</dbReference>
<dbReference type="InterPro" id="IPR002575">
    <property type="entry name" value="Aminoglycoside_PTrfase"/>
</dbReference>
<comment type="caution">
    <text evidence="3">The sequence shown here is derived from an EMBL/GenBank/DDBJ whole genome shotgun (WGS) entry which is preliminary data.</text>
</comment>
<dbReference type="Gene3D" id="3.90.1200.10">
    <property type="match status" value="1"/>
</dbReference>
<sequence>MTDEARAAAALWGATHVRLILARENAVHEIALPDGTRAALRLHRIGYQTQASIASELWWCSELAALGLPVATPVESRAGNLLEPLATGRLASVVRWIDGTPLGTAGVPFPEPVAIQTDRHFRLGQLLRRLHTASDGLTLPATFTRPRWDAGGLVGEAPFWGRFWDHPRAAYVQRAVLLAARDAVRLHLDRTNPPIGLIHADVLRENVLFSESYPALIDFDDSGFGYRLYDLGTVLSQNQYEPARDELRDALMAGYGTQDVESVELFTMARTLASVGWTMPRLAPDDPIHISHLARAEMVARRIMA</sequence>
<reference evidence="3 4" key="1">
    <citation type="submission" date="2021-06" db="EMBL/GenBank/DDBJ databases">
        <title>Rhodobacteraceae bacterium strain HSP-20.</title>
        <authorList>
            <person name="Chen W.-M."/>
        </authorList>
    </citation>
    <scope>NUCLEOTIDE SEQUENCE [LARGE SCALE GENOMIC DNA]</scope>
    <source>
        <strain evidence="3 4">HSP-20</strain>
    </source>
</reference>
<organism evidence="3 4">
    <name type="scientific">Paragemmobacter amnigenus</name>
    <dbReference type="NCBI Taxonomy" id="2852097"/>
    <lineage>
        <taxon>Bacteria</taxon>
        <taxon>Pseudomonadati</taxon>
        <taxon>Pseudomonadota</taxon>
        <taxon>Alphaproteobacteria</taxon>
        <taxon>Rhodobacterales</taxon>
        <taxon>Paracoccaceae</taxon>
        <taxon>Paragemmobacter</taxon>
    </lineage>
</organism>
<keyword evidence="4" id="KW-1185">Reference proteome</keyword>
<dbReference type="Proteomes" id="UP000731907">
    <property type="component" value="Unassembled WGS sequence"/>
</dbReference>
<dbReference type="PANTHER" id="PTHR21064">
    <property type="entry name" value="AMINOGLYCOSIDE PHOSPHOTRANSFERASE DOMAIN-CONTAINING PROTEIN-RELATED"/>
    <property type="match status" value="1"/>
</dbReference>
<evidence type="ECO:0000256" key="1">
    <source>
        <dbReference type="ARBA" id="ARBA00038240"/>
    </source>
</evidence>
<comment type="similarity">
    <text evidence="1">Belongs to the pseudomonas-type ThrB family.</text>
</comment>
<feature type="domain" description="Aminoglycoside phosphotransferase" evidence="2">
    <location>
        <begin position="26"/>
        <end position="265"/>
    </location>
</feature>
<dbReference type="Pfam" id="PF01636">
    <property type="entry name" value="APH"/>
    <property type="match status" value="1"/>
</dbReference>
<dbReference type="InterPro" id="IPR011009">
    <property type="entry name" value="Kinase-like_dom_sf"/>
</dbReference>